<dbReference type="RefSeq" id="WP_160972984.1">
    <property type="nucleotide sequence ID" value="NZ_WWEN01000003.1"/>
</dbReference>
<organism evidence="3 4">
    <name type="scientific">Thalassovita mangrovi</name>
    <dbReference type="NCBI Taxonomy" id="2692236"/>
    <lineage>
        <taxon>Bacteria</taxon>
        <taxon>Pseudomonadati</taxon>
        <taxon>Pseudomonadota</taxon>
        <taxon>Alphaproteobacteria</taxon>
        <taxon>Rhodobacterales</taxon>
        <taxon>Roseobacteraceae</taxon>
        <taxon>Thalassovita</taxon>
    </lineage>
</organism>
<protein>
    <submittedName>
        <fullName evidence="3">Flp pilus assembly protein CpaB</fullName>
    </submittedName>
</protein>
<dbReference type="EMBL" id="WWEN01000003">
    <property type="protein sequence ID" value="MYM55284.1"/>
    <property type="molecule type" value="Genomic_DNA"/>
</dbReference>
<keyword evidence="4" id="KW-1185">Reference proteome</keyword>
<gene>
    <name evidence="3" type="primary">cpaB</name>
    <name evidence="3" type="ORF">GR167_08205</name>
</gene>
<evidence type="ECO:0000313" key="4">
    <source>
        <dbReference type="Proteomes" id="UP000479043"/>
    </source>
</evidence>
<evidence type="ECO:0000313" key="3">
    <source>
        <dbReference type="EMBL" id="MYM55284.1"/>
    </source>
</evidence>
<dbReference type="AlphaFoldDB" id="A0A6L8LH04"/>
<sequence length="400" mass="43313">MRLSVVISFILALILAGLAVVAARNWLALERQQITASAPAVLRKDEDKPKNTIVVAAEQISFGERLIPNKLREIEWAAQVLPQGSFATIEDLVVDDSEENARFALTSMSVGEPILSNKVTIPGQRAKLSTSLTPGMKAVSIRVNDVLGVAGFVLPGDRVDILLTRGQSGETFVDVLLQGVKVLAIDQIADDRKDQPSVVRTVTFEVSTEEAQKLVLAGNVGTLSLALRNVASTDVEQPERLTLNDLSDADVAQALARENLARVQEEAEKARQEASQAREELLKMQAEAEKAVEEARLQAAETRDEASQQRLDELEALLKNISEGISTRLEGVEQKIDSQEPVIVEKEVVVERPVEAPVPTVAAPPKKSTIGVIRNGNRDEYKVEHSVADAFAQGGAEASQ</sequence>
<reference evidence="3 4" key="1">
    <citation type="submission" date="2020-01" db="EMBL/GenBank/DDBJ databases">
        <authorList>
            <person name="Chen S."/>
        </authorList>
    </citation>
    <scope>NUCLEOTIDE SEQUENCE [LARGE SCALE GENOMIC DNA]</scope>
    <source>
        <strain evidence="3 4">GS-10</strain>
    </source>
</reference>
<evidence type="ECO:0000259" key="2">
    <source>
        <dbReference type="Pfam" id="PF16976"/>
    </source>
</evidence>
<feature type="coiled-coil region" evidence="1">
    <location>
        <begin position="253"/>
        <end position="317"/>
    </location>
</feature>
<proteinExistence type="predicted"/>
<name>A0A6L8LH04_9RHOB</name>
<feature type="domain" description="Flp pilus assembly protein RcpC/CpaB" evidence="2">
    <location>
        <begin position="127"/>
        <end position="228"/>
    </location>
</feature>
<dbReference type="InterPro" id="IPR017592">
    <property type="entry name" value="Pilus_assmbl_Flp-typ_CpaB"/>
</dbReference>
<dbReference type="InterPro" id="IPR031571">
    <property type="entry name" value="RcpC_dom"/>
</dbReference>
<comment type="caution">
    <text evidence="3">The sequence shown here is derived from an EMBL/GenBank/DDBJ whole genome shotgun (WGS) entry which is preliminary data.</text>
</comment>
<dbReference type="NCBIfam" id="TIGR03177">
    <property type="entry name" value="pilus_cpaB"/>
    <property type="match status" value="1"/>
</dbReference>
<dbReference type="CDD" id="cd11614">
    <property type="entry name" value="SAF_CpaB_FlgA_like"/>
    <property type="match status" value="1"/>
</dbReference>
<keyword evidence="1" id="KW-0175">Coiled coil</keyword>
<dbReference type="Pfam" id="PF16976">
    <property type="entry name" value="RcpC"/>
    <property type="match status" value="1"/>
</dbReference>
<accession>A0A6L8LH04</accession>
<dbReference type="Proteomes" id="UP000479043">
    <property type="component" value="Unassembled WGS sequence"/>
</dbReference>
<evidence type="ECO:0000256" key="1">
    <source>
        <dbReference type="SAM" id="Coils"/>
    </source>
</evidence>